<sequence>MLEEIGGKSQANQETTSSNNGCDNLSESKTKKFDKLLKEAECKLYLGCKKFSKLSFVVKLLHLKVYNHWSNKSFNMLLELLRDSLPNGETLPKEHKNELLNEDVVNIEEKHREHFSLWFEGKVRAYLSLTTTSASLLLLPVLVLSGGGVDARLMMI</sequence>
<dbReference type="AlphaFoldDB" id="A0A9J5XDB3"/>
<dbReference type="EMBL" id="JACXVP010000009">
    <property type="protein sequence ID" value="KAG5586393.1"/>
    <property type="molecule type" value="Genomic_DNA"/>
</dbReference>
<keyword evidence="2" id="KW-0472">Membrane</keyword>
<comment type="caution">
    <text evidence="3">The sequence shown here is derived from an EMBL/GenBank/DDBJ whole genome shotgun (WGS) entry which is preliminary data.</text>
</comment>
<proteinExistence type="predicted"/>
<dbReference type="OrthoDB" id="1303687at2759"/>
<evidence type="ECO:0000313" key="3">
    <source>
        <dbReference type="EMBL" id="KAG5586393.1"/>
    </source>
</evidence>
<feature type="region of interest" description="Disordered" evidence="1">
    <location>
        <begin position="1"/>
        <end position="24"/>
    </location>
</feature>
<feature type="transmembrane region" description="Helical" evidence="2">
    <location>
        <begin position="125"/>
        <end position="145"/>
    </location>
</feature>
<name>A0A9J5XDB3_SOLCO</name>
<accession>A0A9J5XDB3</accession>
<reference evidence="3 4" key="1">
    <citation type="submission" date="2020-09" db="EMBL/GenBank/DDBJ databases">
        <title>De no assembly of potato wild relative species, Solanum commersonii.</title>
        <authorList>
            <person name="Cho K."/>
        </authorList>
    </citation>
    <scope>NUCLEOTIDE SEQUENCE [LARGE SCALE GENOMIC DNA]</scope>
    <source>
        <strain evidence="3">LZ3.2</strain>
        <tissue evidence="3">Leaf</tissue>
    </source>
</reference>
<gene>
    <name evidence="3" type="ORF">H5410_046827</name>
</gene>
<organism evidence="3 4">
    <name type="scientific">Solanum commersonii</name>
    <name type="common">Commerson's wild potato</name>
    <name type="synonym">Commerson's nightshade</name>
    <dbReference type="NCBI Taxonomy" id="4109"/>
    <lineage>
        <taxon>Eukaryota</taxon>
        <taxon>Viridiplantae</taxon>
        <taxon>Streptophyta</taxon>
        <taxon>Embryophyta</taxon>
        <taxon>Tracheophyta</taxon>
        <taxon>Spermatophyta</taxon>
        <taxon>Magnoliopsida</taxon>
        <taxon>eudicotyledons</taxon>
        <taxon>Gunneridae</taxon>
        <taxon>Pentapetalae</taxon>
        <taxon>asterids</taxon>
        <taxon>lamiids</taxon>
        <taxon>Solanales</taxon>
        <taxon>Solanaceae</taxon>
        <taxon>Solanoideae</taxon>
        <taxon>Solaneae</taxon>
        <taxon>Solanum</taxon>
    </lineage>
</organism>
<evidence type="ECO:0000256" key="2">
    <source>
        <dbReference type="SAM" id="Phobius"/>
    </source>
</evidence>
<keyword evidence="2" id="KW-1133">Transmembrane helix</keyword>
<evidence type="ECO:0000256" key="1">
    <source>
        <dbReference type="SAM" id="MobiDB-lite"/>
    </source>
</evidence>
<dbReference type="Proteomes" id="UP000824120">
    <property type="component" value="Chromosome 9"/>
</dbReference>
<keyword evidence="4" id="KW-1185">Reference proteome</keyword>
<protein>
    <submittedName>
        <fullName evidence="3">Uncharacterized protein</fullName>
    </submittedName>
</protein>
<keyword evidence="2" id="KW-0812">Transmembrane</keyword>
<feature type="compositionally biased region" description="Polar residues" evidence="1">
    <location>
        <begin position="9"/>
        <end position="24"/>
    </location>
</feature>
<evidence type="ECO:0000313" key="4">
    <source>
        <dbReference type="Proteomes" id="UP000824120"/>
    </source>
</evidence>